<protein>
    <submittedName>
        <fullName evidence="5">Dihydrodipicolinate synthase family protein</fullName>
    </submittedName>
</protein>
<dbReference type="Proteomes" id="UP000284024">
    <property type="component" value="Unassembled WGS sequence"/>
</dbReference>
<evidence type="ECO:0000256" key="2">
    <source>
        <dbReference type="ARBA" id="ARBA00023239"/>
    </source>
</evidence>
<reference evidence="7 8" key="1">
    <citation type="submission" date="2018-08" db="EMBL/GenBank/DDBJ databases">
        <title>A genome reference for cultivated species of the human gut microbiota.</title>
        <authorList>
            <person name="Zou Y."/>
            <person name="Xue W."/>
            <person name="Luo G."/>
        </authorList>
    </citation>
    <scope>NUCLEOTIDE SEQUENCE [LARGE SCALE GENOMIC DNA]</scope>
    <source>
        <strain evidence="5 8">AF21-24</strain>
        <strain evidence="6 7">AM18-2AC</strain>
    </source>
</reference>
<name>A0A412L1F0_9FIRM</name>
<organism evidence="5 8">
    <name type="scientific">Blautia obeum</name>
    <dbReference type="NCBI Taxonomy" id="40520"/>
    <lineage>
        <taxon>Bacteria</taxon>
        <taxon>Bacillati</taxon>
        <taxon>Bacillota</taxon>
        <taxon>Clostridia</taxon>
        <taxon>Lachnospirales</taxon>
        <taxon>Lachnospiraceae</taxon>
        <taxon>Blautia</taxon>
    </lineage>
</organism>
<evidence type="ECO:0000313" key="5">
    <source>
        <dbReference type="EMBL" id="RGS74689.1"/>
    </source>
</evidence>
<feature type="active site" description="Schiff-base intermediate with substrate" evidence="4">
    <location>
        <position position="169"/>
    </location>
</feature>
<dbReference type="CDD" id="cd00408">
    <property type="entry name" value="DHDPS-like"/>
    <property type="match status" value="1"/>
</dbReference>
<dbReference type="EMBL" id="QRJH01000016">
    <property type="protein sequence ID" value="RHH14723.1"/>
    <property type="molecule type" value="Genomic_DNA"/>
</dbReference>
<dbReference type="EMBL" id="QRVV01000014">
    <property type="protein sequence ID" value="RGS74689.1"/>
    <property type="molecule type" value="Genomic_DNA"/>
</dbReference>
<dbReference type="PIRSF" id="PIRSF001365">
    <property type="entry name" value="DHDPS"/>
    <property type="match status" value="1"/>
</dbReference>
<dbReference type="PANTHER" id="PTHR12128:SF66">
    <property type="entry name" value="4-HYDROXY-2-OXOGLUTARATE ALDOLASE, MITOCHONDRIAL"/>
    <property type="match status" value="1"/>
</dbReference>
<evidence type="ECO:0000313" key="8">
    <source>
        <dbReference type="Proteomes" id="UP000284242"/>
    </source>
</evidence>
<comment type="similarity">
    <text evidence="1 3">Belongs to the DapA family.</text>
</comment>
<evidence type="ECO:0000313" key="6">
    <source>
        <dbReference type="EMBL" id="RHH14723.1"/>
    </source>
</evidence>
<dbReference type="SMART" id="SM01130">
    <property type="entry name" value="DHDPS"/>
    <property type="match status" value="1"/>
</dbReference>
<evidence type="ECO:0000256" key="1">
    <source>
        <dbReference type="ARBA" id="ARBA00007592"/>
    </source>
</evidence>
<accession>A0A412L1F0</accession>
<proteinExistence type="inferred from homology"/>
<comment type="caution">
    <text evidence="5">The sequence shown here is derived from an EMBL/GenBank/DDBJ whole genome shotgun (WGS) entry which is preliminary data.</text>
</comment>
<dbReference type="Proteomes" id="UP000284242">
    <property type="component" value="Unassembled WGS sequence"/>
</dbReference>
<dbReference type="PANTHER" id="PTHR12128">
    <property type="entry name" value="DIHYDRODIPICOLINATE SYNTHASE"/>
    <property type="match status" value="1"/>
</dbReference>
<evidence type="ECO:0000256" key="4">
    <source>
        <dbReference type="PIRSR" id="PIRSR001365-1"/>
    </source>
</evidence>
<dbReference type="Gene3D" id="3.20.20.70">
    <property type="entry name" value="Aldolase class I"/>
    <property type="match status" value="1"/>
</dbReference>
<dbReference type="AlphaFoldDB" id="A0A412L1F0"/>
<dbReference type="InterPro" id="IPR002220">
    <property type="entry name" value="DapA-like"/>
</dbReference>
<keyword evidence="2 3" id="KW-0456">Lyase</keyword>
<dbReference type="GO" id="GO:0008840">
    <property type="term" value="F:4-hydroxy-tetrahydrodipicolinate synthase activity"/>
    <property type="evidence" value="ECO:0007669"/>
    <property type="project" value="TreeGrafter"/>
</dbReference>
<dbReference type="InterPro" id="IPR013785">
    <property type="entry name" value="Aldolase_TIM"/>
</dbReference>
<dbReference type="Pfam" id="PF00701">
    <property type="entry name" value="DHDPS"/>
    <property type="match status" value="1"/>
</dbReference>
<evidence type="ECO:0000256" key="3">
    <source>
        <dbReference type="PIRNR" id="PIRNR001365"/>
    </source>
</evidence>
<sequence>MNKTIADGVWPVMITPFTEDNKIDYDAVLRIIEWYDKNGVDGIFAVCQSSEMFELNAKERVELAKFIINNTPKHMGVIASGHCAEKVEDQVREAQEVIDAGVDAYVFISNQFAKESESEDVVKQNIEYLLDKIDGDMFGIYECPAPYKRLLSPELLEWCAKTEKFAFLKDTCCDLNQLEAKCKAVEGTDLKIFNANAATLLKSMQMGCAGYSGVMANFHPDLYVWLCKNYKTQPERAQEMMNFLGAASMVECQVYPVNSKYHMNLVGVPMNLLSRRQDYRLLTGSKKLEIEEFCAITEEFRASFFGKNL</sequence>
<feature type="active site" description="Proton donor/acceptor" evidence="4">
    <location>
        <position position="141"/>
    </location>
</feature>
<dbReference type="RefSeq" id="WP_118035088.1">
    <property type="nucleotide sequence ID" value="NZ_JBQHXP010000001.1"/>
</dbReference>
<evidence type="ECO:0000313" key="7">
    <source>
        <dbReference type="Proteomes" id="UP000284024"/>
    </source>
</evidence>
<dbReference type="SUPFAM" id="SSF51569">
    <property type="entry name" value="Aldolase"/>
    <property type="match status" value="1"/>
</dbReference>
<gene>
    <name evidence="6" type="ORF">DW222_17515</name>
    <name evidence="5" type="ORF">DWX77_07050</name>
</gene>